<feature type="compositionally biased region" description="Basic and acidic residues" evidence="1">
    <location>
        <begin position="459"/>
        <end position="500"/>
    </location>
</feature>
<evidence type="ECO:0000259" key="2">
    <source>
        <dbReference type="PROSITE" id="PS50144"/>
    </source>
</evidence>
<feature type="region of interest" description="Disordered" evidence="1">
    <location>
        <begin position="1"/>
        <end position="33"/>
    </location>
</feature>
<evidence type="ECO:0000256" key="1">
    <source>
        <dbReference type="SAM" id="MobiDB-lite"/>
    </source>
</evidence>
<feature type="domain" description="MATH" evidence="2">
    <location>
        <begin position="74"/>
        <end position="196"/>
    </location>
</feature>
<dbReference type="InterPro" id="IPR008974">
    <property type="entry name" value="TRAF-like"/>
</dbReference>
<feature type="compositionally biased region" description="Basic and acidic residues" evidence="1">
    <location>
        <begin position="429"/>
        <end position="447"/>
    </location>
</feature>
<accession>A0AAW1RKL0</accession>
<evidence type="ECO:0000313" key="4">
    <source>
        <dbReference type="Proteomes" id="UP001445335"/>
    </source>
</evidence>
<comment type="caution">
    <text evidence="3">The sequence shown here is derived from an EMBL/GenBank/DDBJ whole genome shotgun (WGS) entry which is preliminary data.</text>
</comment>
<dbReference type="InterPro" id="IPR055327">
    <property type="entry name" value="TRAF1A/B"/>
</dbReference>
<dbReference type="Gene3D" id="2.60.210.10">
    <property type="entry name" value="Apoptosis, Tumor Necrosis Factor Receptor Associated Protein 2, Chain A"/>
    <property type="match status" value="1"/>
</dbReference>
<reference evidence="3 4" key="1">
    <citation type="journal article" date="2024" name="Nat. Commun.">
        <title>Phylogenomics reveals the evolutionary origins of lichenization in chlorophyte algae.</title>
        <authorList>
            <person name="Puginier C."/>
            <person name="Libourel C."/>
            <person name="Otte J."/>
            <person name="Skaloud P."/>
            <person name="Haon M."/>
            <person name="Grisel S."/>
            <person name="Petersen M."/>
            <person name="Berrin J.G."/>
            <person name="Delaux P.M."/>
            <person name="Dal Grande F."/>
            <person name="Keller J."/>
        </authorList>
    </citation>
    <scope>NUCLEOTIDE SEQUENCE [LARGE SCALE GENOMIC DNA]</scope>
    <source>
        <strain evidence="3 4">SAG 245.80</strain>
    </source>
</reference>
<feature type="compositionally biased region" description="Gly residues" evidence="1">
    <location>
        <begin position="594"/>
        <end position="609"/>
    </location>
</feature>
<name>A0AAW1RKL0_9CHLO</name>
<gene>
    <name evidence="3" type="ORF">WJX81_006825</name>
</gene>
<feature type="region of interest" description="Disordered" evidence="1">
    <location>
        <begin position="357"/>
        <end position="379"/>
    </location>
</feature>
<dbReference type="Proteomes" id="UP001445335">
    <property type="component" value="Unassembled WGS sequence"/>
</dbReference>
<organism evidence="3 4">
    <name type="scientific">Elliptochloris bilobata</name>
    <dbReference type="NCBI Taxonomy" id="381761"/>
    <lineage>
        <taxon>Eukaryota</taxon>
        <taxon>Viridiplantae</taxon>
        <taxon>Chlorophyta</taxon>
        <taxon>core chlorophytes</taxon>
        <taxon>Trebouxiophyceae</taxon>
        <taxon>Trebouxiophyceae incertae sedis</taxon>
        <taxon>Elliptochloris clade</taxon>
        <taxon>Elliptochloris</taxon>
    </lineage>
</organism>
<dbReference type="SUPFAM" id="SSF49599">
    <property type="entry name" value="TRAF domain-like"/>
    <property type="match status" value="1"/>
</dbReference>
<dbReference type="InterPro" id="IPR002083">
    <property type="entry name" value="MATH/TRAF_dom"/>
</dbReference>
<proteinExistence type="predicted"/>
<dbReference type="Pfam" id="PF22486">
    <property type="entry name" value="MATH_2"/>
    <property type="match status" value="1"/>
</dbReference>
<dbReference type="PANTHER" id="PTHR47477">
    <property type="entry name" value="TNF RECEPTOR-ASSOCIATED FACTOR HOMOLOG 1A"/>
    <property type="match status" value="1"/>
</dbReference>
<feature type="compositionally biased region" description="Low complexity" evidence="1">
    <location>
        <begin position="732"/>
        <end position="743"/>
    </location>
</feature>
<protein>
    <recommendedName>
        <fullName evidence="2">MATH domain-containing protein</fullName>
    </recommendedName>
</protein>
<dbReference type="PROSITE" id="PS50144">
    <property type="entry name" value="MATH"/>
    <property type="match status" value="1"/>
</dbReference>
<feature type="region of interest" description="Disordered" evidence="1">
    <location>
        <begin position="513"/>
        <end position="627"/>
    </location>
</feature>
<feature type="compositionally biased region" description="Low complexity" evidence="1">
    <location>
        <begin position="751"/>
        <end position="760"/>
    </location>
</feature>
<dbReference type="CDD" id="cd00121">
    <property type="entry name" value="MATH"/>
    <property type="match status" value="1"/>
</dbReference>
<feature type="compositionally biased region" description="Basic and acidic residues" evidence="1">
    <location>
        <begin position="518"/>
        <end position="538"/>
    </location>
</feature>
<feature type="compositionally biased region" description="Low complexity" evidence="1">
    <location>
        <begin position="566"/>
        <end position="581"/>
    </location>
</feature>
<feature type="compositionally biased region" description="Basic residues" evidence="1">
    <location>
        <begin position="448"/>
        <end position="458"/>
    </location>
</feature>
<feature type="region of interest" description="Disordered" evidence="1">
    <location>
        <begin position="732"/>
        <end position="804"/>
    </location>
</feature>
<dbReference type="SMART" id="SM00061">
    <property type="entry name" value="MATH"/>
    <property type="match status" value="1"/>
</dbReference>
<feature type="compositionally biased region" description="Acidic residues" evidence="1">
    <location>
        <begin position="582"/>
        <end position="591"/>
    </location>
</feature>
<keyword evidence="4" id="KW-1185">Reference proteome</keyword>
<feature type="region of interest" description="Disordered" evidence="1">
    <location>
        <begin position="427"/>
        <end position="500"/>
    </location>
</feature>
<feature type="compositionally biased region" description="Low complexity" evidence="1">
    <location>
        <begin position="610"/>
        <end position="627"/>
    </location>
</feature>
<dbReference type="AlphaFoldDB" id="A0AAW1RKL0"/>
<sequence>MAQGGQARLREALQAGGPGSQKEKGPPVADGILTVTPDTPEAVEWRTRRSIIDSAGASSSYLEDESGPKPAELYGKFTWKIENFFEISKRELRSTVFEVGSYKWYILVYPQGCDVCNHLSLFLCVADYDKLLPGWSHFAQFTIAVVNKDPKKSKYSDTLHRFCKKEHDWGWKKFMELNKVMEGFTVSNNLVIKAQVQVIRDRPNAPFLCLDAQYRRELVRVYLTNVEALARKFVDEKRDALARLRDDAAGFRAFWAAVDARTRRQLATASGEAVLKGVVKRFFNEKEVTSTLVMDALYSGCKQLEEASRLADAKKAKKAGAGTVVVSAERGTWSLAGDVLALLERVACESIPPFRDDKAADPLASRNAQDADEYSKDYVERDERRLTELGRRAVEMFAAAHIFAALQEAHSEAESIKRQDALIQEEEEAGRAEDARAAARAAAEREKKARKKERQRVKKAAEAAQREEEAAAQREADAARQAETDRRAEQEAAQRAADEALRERERLAALRKAAATYRAREASRLEAAEVAQRERCEPDAAASRGGAAGTTGREEEGLSGLGSGAAGAPPGSSEGGRSSASGDDEDDEDDGLSSGSGSGSGGGATGTGAEGAASASQPQARAPPRGHIEYLQAQLATANKALAATRAETAAAQAATAEQRRAHAAALDARGADIATLRGALAEQQRQHAALAAAHAALQAAHAALQAQAAGGAGTAAARGSTASSLGAAVAADGGGSALSETSGDSRSESRASSLDLSGSDHPLNGSYGRGLQPGQHVMPPYSTPVATKRADHAGPAESPGLDDFAHMGLITDLLD</sequence>
<dbReference type="EMBL" id="JALJOU010000032">
    <property type="protein sequence ID" value="KAK9834319.1"/>
    <property type="molecule type" value="Genomic_DNA"/>
</dbReference>
<evidence type="ECO:0000313" key="3">
    <source>
        <dbReference type="EMBL" id="KAK9834319.1"/>
    </source>
</evidence>
<dbReference type="PANTHER" id="PTHR47477:SF8">
    <property type="entry name" value="TNF RECEPTOR-ASSOCIATED FACTOR HOMOLOG 1A"/>
    <property type="match status" value="1"/>
</dbReference>